<keyword evidence="1" id="KW-0472">Membrane</keyword>
<name>A0A4Q9GXP5_9MICO</name>
<feature type="transmembrane region" description="Helical" evidence="1">
    <location>
        <begin position="45"/>
        <end position="68"/>
    </location>
</feature>
<dbReference type="Pfam" id="PF14017">
    <property type="entry name" value="DUF4233"/>
    <property type="match status" value="1"/>
</dbReference>
<dbReference type="InterPro" id="IPR025327">
    <property type="entry name" value="DUF4233"/>
</dbReference>
<keyword evidence="3" id="KW-1185">Reference proteome</keyword>
<evidence type="ECO:0000313" key="2">
    <source>
        <dbReference type="EMBL" id="TBN57050.1"/>
    </source>
</evidence>
<comment type="caution">
    <text evidence="2">The sequence shown here is derived from an EMBL/GenBank/DDBJ whole genome shotgun (WGS) entry which is preliminary data.</text>
</comment>
<gene>
    <name evidence="2" type="ORF">EYE40_06350</name>
</gene>
<reference evidence="3" key="1">
    <citation type="submission" date="2019-02" db="EMBL/GenBank/DDBJ databases">
        <title>Glaciihabitans arcticus sp. nov., a psychrotolerant bacterium isolated from polar soil.</title>
        <authorList>
            <person name="Dahal R.H."/>
        </authorList>
    </citation>
    <scope>NUCLEOTIDE SEQUENCE [LARGE SCALE GENOMIC DNA]</scope>
    <source>
        <strain evidence="3">RP-3-7</strain>
    </source>
</reference>
<dbReference type="Proteomes" id="UP000294194">
    <property type="component" value="Unassembled WGS sequence"/>
</dbReference>
<dbReference type="AlphaFoldDB" id="A0A4Q9GXP5"/>
<feature type="transmembrane region" description="Helical" evidence="1">
    <location>
        <begin position="74"/>
        <end position="106"/>
    </location>
</feature>
<keyword evidence="1" id="KW-0812">Transmembrane</keyword>
<proteinExistence type="predicted"/>
<dbReference type="EMBL" id="SISG01000001">
    <property type="protein sequence ID" value="TBN57050.1"/>
    <property type="molecule type" value="Genomic_DNA"/>
</dbReference>
<dbReference type="RefSeq" id="WP_130981161.1">
    <property type="nucleotide sequence ID" value="NZ_SISG01000001.1"/>
</dbReference>
<accession>A0A4Q9GXP5</accession>
<evidence type="ECO:0000256" key="1">
    <source>
        <dbReference type="SAM" id="Phobius"/>
    </source>
</evidence>
<feature type="transmembrane region" description="Helical" evidence="1">
    <location>
        <begin position="16"/>
        <end position="38"/>
    </location>
</feature>
<protein>
    <submittedName>
        <fullName evidence="2">DUF4233 domain-containing protein</fullName>
    </submittedName>
</protein>
<organism evidence="2 3">
    <name type="scientific">Glaciihabitans arcticus</name>
    <dbReference type="NCBI Taxonomy" id="2668039"/>
    <lineage>
        <taxon>Bacteria</taxon>
        <taxon>Bacillati</taxon>
        <taxon>Actinomycetota</taxon>
        <taxon>Actinomycetes</taxon>
        <taxon>Micrococcales</taxon>
        <taxon>Microbacteriaceae</taxon>
        <taxon>Glaciihabitans</taxon>
    </lineage>
</organism>
<keyword evidence="1" id="KW-1133">Transmembrane helix</keyword>
<evidence type="ECO:0000313" key="3">
    <source>
        <dbReference type="Proteomes" id="UP000294194"/>
    </source>
</evidence>
<sequence length="132" mass="14540">MARVRVKRERSVSESLLSIVLALEALLIFFALLTAFGLRTAEPALAFGGGGALIVLLVLAGRLLMYPWGVWLGWALQLVIIATGILLPLMYVIGLGFLALWIFCFVRGRQIDAQKAEYLRNNPPINTEENNA</sequence>